<feature type="domain" description="HTH arsR-type" evidence="4">
    <location>
        <begin position="22"/>
        <end position="116"/>
    </location>
</feature>
<keyword evidence="2" id="KW-0238">DNA-binding</keyword>
<dbReference type="InterPro" id="IPR036390">
    <property type="entry name" value="WH_DNA-bd_sf"/>
</dbReference>
<dbReference type="SMART" id="SM00418">
    <property type="entry name" value="HTH_ARSR"/>
    <property type="match status" value="1"/>
</dbReference>
<evidence type="ECO:0000256" key="2">
    <source>
        <dbReference type="ARBA" id="ARBA00023125"/>
    </source>
</evidence>
<dbReference type="Pfam" id="PF01022">
    <property type="entry name" value="HTH_5"/>
    <property type="match status" value="1"/>
</dbReference>
<dbReference type="PRINTS" id="PR00778">
    <property type="entry name" value="HTHARSR"/>
</dbReference>
<keyword evidence="3" id="KW-0804">Transcription</keyword>
<evidence type="ECO:0000256" key="3">
    <source>
        <dbReference type="ARBA" id="ARBA00023163"/>
    </source>
</evidence>
<dbReference type="Gene3D" id="1.10.10.10">
    <property type="entry name" value="Winged helix-like DNA-binding domain superfamily/Winged helix DNA-binding domain"/>
    <property type="match status" value="1"/>
</dbReference>
<keyword evidence="1" id="KW-0805">Transcription regulation</keyword>
<name>A0ABR7NN08_9FIRM</name>
<protein>
    <submittedName>
        <fullName evidence="5">Winged helix-turn-helix transcriptional regulator</fullName>
    </submittedName>
</protein>
<evidence type="ECO:0000256" key="1">
    <source>
        <dbReference type="ARBA" id="ARBA00023015"/>
    </source>
</evidence>
<evidence type="ECO:0000313" key="6">
    <source>
        <dbReference type="Proteomes" id="UP000658131"/>
    </source>
</evidence>
<evidence type="ECO:0000259" key="4">
    <source>
        <dbReference type="PROSITE" id="PS50987"/>
    </source>
</evidence>
<dbReference type="EMBL" id="JACRTB010000038">
    <property type="protein sequence ID" value="MBC8577600.1"/>
    <property type="molecule type" value="Genomic_DNA"/>
</dbReference>
<reference evidence="5 6" key="1">
    <citation type="submission" date="2020-08" db="EMBL/GenBank/DDBJ databases">
        <title>Genome public.</title>
        <authorList>
            <person name="Liu C."/>
            <person name="Sun Q."/>
        </authorList>
    </citation>
    <scope>NUCLEOTIDE SEQUENCE [LARGE SCALE GENOMIC DNA]</scope>
    <source>
        <strain evidence="5 6">BX1</strain>
    </source>
</reference>
<dbReference type="PANTHER" id="PTHR43132:SF6">
    <property type="entry name" value="HTH-TYPE TRANSCRIPTIONAL REPRESSOR CZRA"/>
    <property type="match status" value="1"/>
</dbReference>
<dbReference type="InterPro" id="IPR036388">
    <property type="entry name" value="WH-like_DNA-bd_sf"/>
</dbReference>
<dbReference type="PANTHER" id="PTHR43132">
    <property type="entry name" value="ARSENICAL RESISTANCE OPERON REPRESSOR ARSR-RELATED"/>
    <property type="match status" value="1"/>
</dbReference>
<organism evidence="5 6">
    <name type="scientific">Yanshouia hominis</name>
    <dbReference type="NCBI Taxonomy" id="2763673"/>
    <lineage>
        <taxon>Bacteria</taxon>
        <taxon>Bacillati</taxon>
        <taxon>Bacillota</taxon>
        <taxon>Clostridia</taxon>
        <taxon>Eubacteriales</taxon>
        <taxon>Oscillospiraceae</taxon>
        <taxon>Yanshouia</taxon>
    </lineage>
</organism>
<dbReference type="CDD" id="cd00090">
    <property type="entry name" value="HTH_ARSR"/>
    <property type="match status" value="1"/>
</dbReference>
<dbReference type="InterPro" id="IPR001845">
    <property type="entry name" value="HTH_ArsR_DNA-bd_dom"/>
</dbReference>
<evidence type="ECO:0000313" key="5">
    <source>
        <dbReference type="EMBL" id="MBC8577600.1"/>
    </source>
</evidence>
<proteinExistence type="predicted"/>
<keyword evidence="6" id="KW-1185">Reference proteome</keyword>
<dbReference type="InterPro" id="IPR051011">
    <property type="entry name" value="Metal_resp_trans_reg"/>
</dbReference>
<accession>A0ABR7NN08</accession>
<sequence>MQVKPKLHPTRPALPAFPPALPSERELEALTGIFSIFADSTRIRIICALGDGELTVGEICAAVGMSQPAVSHQMRILKNARVVKCRRSGRNSCYSLDDDHVAQILNMGVEHVKEAFSNE</sequence>
<dbReference type="SUPFAM" id="SSF46785">
    <property type="entry name" value="Winged helix' DNA-binding domain"/>
    <property type="match status" value="1"/>
</dbReference>
<dbReference type="InterPro" id="IPR011991">
    <property type="entry name" value="ArsR-like_HTH"/>
</dbReference>
<dbReference type="Proteomes" id="UP000658131">
    <property type="component" value="Unassembled WGS sequence"/>
</dbReference>
<comment type="caution">
    <text evidence="5">The sequence shown here is derived from an EMBL/GenBank/DDBJ whole genome shotgun (WGS) entry which is preliminary data.</text>
</comment>
<gene>
    <name evidence="5" type="ORF">H8717_14460</name>
</gene>
<dbReference type="NCBIfam" id="NF033788">
    <property type="entry name" value="HTH_metalloreg"/>
    <property type="match status" value="1"/>
</dbReference>
<dbReference type="PROSITE" id="PS50987">
    <property type="entry name" value="HTH_ARSR_2"/>
    <property type="match status" value="1"/>
</dbReference>
<dbReference type="RefSeq" id="WP_262400989.1">
    <property type="nucleotide sequence ID" value="NZ_JACRTB010000038.1"/>
</dbReference>